<evidence type="ECO:0000256" key="1">
    <source>
        <dbReference type="SAM" id="MobiDB-lite"/>
    </source>
</evidence>
<sequence length="228" mass="24953" precursor="true">MHPTCKLLSCISALTLCLVVASGCRPPEALRPANTTHGPTSSNQTVQQIAKQADTKPVEQPQSTEASLSQEKTEAVDTQPTSTEKSPPSSTEGSSRNRPIPKPQPGKTLDLTFDDIKFDIEPDAPFKREMLPQGIEDLSGQKISIGGYMLPSFQQRDIKQFVLVRDNMECCFGPGAALYDCILVEMEGRGIDFTVRPVVVEGVFTIKEYKDDSGKHLAIYHMQGTGVR</sequence>
<protein>
    <recommendedName>
        <fullName evidence="5">DUF3299 domain-containing protein</fullName>
    </recommendedName>
</protein>
<feature type="signal peptide" evidence="2">
    <location>
        <begin position="1"/>
        <end position="21"/>
    </location>
</feature>
<name>A0A518CDQ3_9BACT</name>
<keyword evidence="4" id="KW-1185">Reference proteome</keyword>
<feature type="compositionally biased region" description="Low complexity" evidence="1">
    <location>
        <begin position="80"/>
        <end position="94"/>
    </location>
</feature>
<proteinExistence type="predicted"/>
<accession>A0A518CDQ3</accession>
<dbReference type="OrthoDB" id="267771at2"/>
<dbReference type="InterPro" id="IPR021727">
    <property type="entry name" value="DUF3299"/>
</dbReference>
<evidence type="ECO:0000313" key="4">
    <source>
        <dbReference type="Proteomes" id="UP000318626"/>
    </source>
</evidence>
<evidence type="ECO:0008006" key="5">
    <source>
        <dbReference type="Google" id="ProtNLM"/>
    </source>
</evidence>
<dbReference type="KEGG" id="bvo:Pan97_44220"/>
<gene>
    <name evidence="3" type="ORF">Pan97_44220</name>
</gene>
<dbReference type="EMBL" id="CP036289">
    <property type="protein sequence ID" value="QDU77355.1"/>
    <property type="molecule type" value="Genomic_DNA"/>
</dbReference>
<feature type="compositionally biased region" description="Polar residues" evidence="1">
    <location>
        <begin position="33"/>
        <end position="50"/>
    </location>
</feature>
<dbReference type="PROSITE" id="PS51257">
    <property type="entry name" value="PROKAR_LIPOPROTEIN"/>
    <property type="match status" value="1"/>
</dbReference>
<dbReference type="Gene3D" id="2.40.50.870">
    <property type="entry name" value="Protein of unknown function (DUF3299)"/>
    <property type="match status" value="1"/>
</dbReference>
<feature type="chain" id="PRO_5022024601" description="DUF3299 domain-containing protein" evidence="2">
    <location>
        <begin position="22"/>
        <end position="228"/>
    </location>
</feature>
<feature type="region of interest" description="Disordered" evidence="1">
    <location>
        <begin position="31"/>
        <end position="111"/>
    </location>
</feature>
<dbReference type="AlphaFoldDB" id="A0A518CDQ3"/>
<evidence type="ECO:0000313" key="3">
    <source>
        <dbReference type="EMBL" id="QDU77355.1"/>
    </source>
</evidence>
<dbReference type="Pfam" id="PF11736">
    <property type="entry name" value="DUF3299"/>
    <property type="match status" value="1"/>
</dbReference>
<evidence type="ECO:0000256" key="2">
    <source>
        <dbReference type="SAM" id="SignalP"/>
    </source>
</evidence>
<feature type="compositionally biased region" description="Polar residues" evidence="1">
    <location>
        <begin position="60"/>
        <end position="70"/>
    </location>
</feature>
<reference evidence="4" key="1">
    <citation type="submission" date="2019-02" db="EMBL/GenBank/DDBJ databases">
        <title>Deep-cultivation of Planctomycetes and their phenomic and genomic characterization uncovers novel biology.</title>
        <authorList>
            <person name="Wiegand S."/>
            <person name="Jogler M."/>
            <person name="Boedeker C."/>
            <person name="Pinto D."/>
            <person name="Vollmers J."/>
            <person name="Rivas-Marin E."/>
            <person name="Kohn T."/>
            <person name="Peeters S.H."/>
            <person name="Heuer A."/>
            <person name="Rast P."/>
            <person name="Oberbeckmann S."/>
            <person name="Bunk B."/>
            <person name="Jeske O."/>
            <person name="Meyerdierks A."/>
            <person name="Storesund J.E."/>
            <person name="Kallscheuer N."/>
            <person name="Luecker S."/>
            <person name="Lage O.M."/>
            <person name="Pohl T."/>
            <person name="Merkel B.J."/>
            <person name="Hornburger P."/>
            <person name="Mueller R.-W."/>
            <person name="Bruemmer F."/>
            <person name="Labrenz M."/>
            <person name="Spormann A.M."/>
            <person name="Op den Camp H."/>
            <person name="Overmann J."/>
            <person name="Amann R."/>
            <person name="Jetten M.S.M."/>
            <person name="Mascher T."/>
            <person name="Medema M.H."/>
            <person name="Devos D.P."/>
            <person name="Kaster A.-K."/>
            <person name="Ovreas L."/>
            <person name="Rohde M."/>
            <person name="Galperin M.Y."/>
            <person name="Jogler C."/>
        </authorList>
    </citation>
    <scope>NUCLEOTIDE SEQUENCE [LARGE SCALE GENOMIC DNA]</scope>
    <source>
        <strain evidence="4">Pan97</strain>
    </source>
</reference>
<dbReference type="Proteomes" id="UP000318626">
    <property type="component" value="Chromosome"/>
</dbReference>
<organism evidence="3 4">
    <name type="scientific">Bremerella volcania</name>
    <dbReference type="NCBI Taxonomy" id="2527984"/>
    <lineage>
        <taxon>Bacteria</taxon>
        <taxon>Pseudomonadati</taxon>
        <taxon>Planctomycetota</taxon>
        <taxon>Planctomycetia</taxon>
        <taxon>Pirellulales</taxon>
        <taxon>Pirellulaceae</taxon>
        <taxon>Bremerella</taxon>
    </lineage>
</organism>
<keyword evidence="2" id="KW-0732">Signal</keyword>